<dbReference type="OrthoDB" id="2894060at2759"/>
<feature type="chain" id="PRO_5040250887" evidence="1">
    <location>
        <begin position="23"/>
        <end position="225"/>
    </location>
</feature>
<dbReference type="Proteomes" id="UP000772434">
    <property type="component" value="Unassembled WGS sequence"/>
</dbReference>
<dbReference type="AlphaFoldDB" id="A0A9P5PUF0"/>
<comment type="caution">
    <text evidence="2">The sequence shown here is derived from an EMBL/GenBank/DDBJ whole genome shotgun (WGS) entry which is preliminary data.</text>
</comment>
<organism evidence="2 3">
    <name type="scientific">Rhodocollybia butyracea</name>
    <dbReference type="NCBI Taxonomy" id="206335"/>
    <lineage>
        <taxon>Eukaryota</taxon>
        <taxon>Fungi</taxon>
        <taxon>Dikarya</taxon>
        <taxon>Basidiomycota</taxon>
        <taxon>Agaricomycotina</taxon>
        <taxon>Agaricomycetes</taxon>
        <taxon>Agaricomycetidae</taxon>
        <taxon>Agaricales</taxon>
        <taxon>Marasmiineae</taxon>
        <taxon>Omphalotaceae</taxon>
        <taxon>Rhodocollybia</taxon>
    </lineage>
</organism>
<reference evidence="2" key="1">
    <citation type="submission" date="2020-11" db="EMBL/GenBank/DDBJ databases">
        <authorList>
            <consortium name="DOE Joint Genome Institute"/>
            <person name="Ahrendt S."/>
            <person name="Riley R."/>
            <person name="Andreopoulos W."/>
            <person name="Labutti K."/>
            <person name="Pangilinan J."/>
            <person name="Ruiz-Duenas F.J."/>
            <person name="Barrasa J.M."/>
            <person name="Sanchez-Garcia M."/>
            <person name="Camarero S."/>
            <person name="Miyauchi S."/>
            <person name="Serrano A."/>
            <person name="Linde D."/>
            <person name="Babiker R."/>
            <person name="Drula E."/>
            <person name="Ayuso-Fernandez I."/>
            <person name="Pacheco R."/>
            <person name="Padilla G."/>
            <person name="Ferreira P."/>
            <person name="Barriuso J."/>
            <person name="Kellner H."/>
            <person name="Castanera R."/>
            <person name="Alfaro M."/>
            <person name="Ramirez L."/>
            <person name="Pisabarro A.G."/>
            <person name="Kuo A."/>
            <person name="Tritt A."/>
            <person name="Lipzen A."/>
            <person name="He G."/>
            <person name="Yan M."/>
            <person name="Ng V."/>
            <person name="Cullen D."/>
            <person name="Martin F."/>
            <person name="Rosso M.-N."/>
            <person name="Henrissat B."/>
            <person name="Hibbett D."/>
            <person name="Martinez A.T."/>
            <person name="Grigoriev I.V."/>
        </authorList>
    </citation>
    <scope>NUCLEOTIDE SEQUENCE</scope>
    <source>
        <strain evidence="2">AH 40177</strain>
    </source>
</reference>
<evidence type="ECO:0000313" key="3">
    <source>
        <dbReference type="Proteomes" id="UP000772434"/>
    </source>
</evidence>
<protein>
    <submittedName>
        <fullName evidence="2">Uncharacterized protein</fullName>
    </submittedName>
</protein>
<evidence type="ECO:0000256" key="1">
    <source>
        <dbReference type="SAM" id="SignalP"/>
    </source>
</evidence>
<sequence>MLSLFSISTIAAALCFFECISARTTCEGNLCFETVQLLAQNMSLGLALPSVEAINAGSREFIANFTFPLPYGFSQFSLNEHGSFIMTAFGVFPATALEGISVNGSFLDAEIVIPDSSNHTLIPIGKNATISTLSSVTNSSVTMIIRCQECGALGNDAVQLFDTTRRLFHLSLGFSPSLPQYIDSTRTFAILPNNATKLSNVEFDLAAARFDNYTAMVAIGGFQRE</sequence>
<accession>A0A9P5PUF0</accession>
<evidence type="ECO:0000313" key="2">
    <source>
        <dbReference type="EMBL" id="KAF9069596.1"/>
    </source>
</evidence>
<feature type="signal peptide" evidence="1">
    <location>
        <begin position="1"/>
        <end position="22"/>
    </location>
</feature>
<dbReference type="EMBL" id="JADNRY010000048">
    <property type="protein sequence ID" value="KAF9069596.1"/>
    <property type="molecule type" value="Genomic_DNA"/>
</dbReference>
<keyword evidence="3" id="KW-1185">Reference proteome</keyword>
<keyword evidence="1" id="KW-0732">Signal</keyword>
<gene>
    <name evidence="2" type="ORF">BDP27DRAFT_1402455</name>
</gene>
<name>A0A9P5PUF0_9AGAR</name>
<proteinExistence type="predicted"/>